<evidence type="ECO:0008006" key="5">
    <source>
        <dbReference type="Google" id="ProtNLM"/>
    </source>
</evidence>
<protein>
    <recommendedName>
        <fullName evidence="5">DUF306 domain-containing protein</fullName>
    </recommendedName>
</protein>
<sequence length="142" mass="14988">MRRRVLIAVLAAATMMIAACDTDANAPADSEKSTTSQSETSDDVATDPLIGQWIGTWSAKGETRQAVLNIGNGNPLRATIDIPGRCGADWVESGRSGKTVNVDATVTYGACADNRWSVVLSANEITASDPDNVASSLRFTRQ</sequence>
<dbReference type="OrthoDB" id="4382018at2"/>
<feature type="region of interest" description="Disordered" evidence="1">
    <location>
        <begin position="24"/>
        <end position="45"/>
    </location>
</feature>
<evidence type="ECO:0000313" key="3">
    <source>
        <dbReference type="EMBL" id="GAB18964.1"/>
    </source>
</evidence>
<dbReference type="RefSeq" id="WP_007318300.1">
    <property type="nucleotide sequence ID" value="NZ_BAEH01000071.1"/>
</dbReference>
<evidence type="ECO:0000313" key="4">
    <source>
        <dbReference type="Proteomes" id="UP000035034"/>
    </source>
</evidence>
<name>H0R1L3_9ACTN</name>
<organism evidence="3 4">
    <name type="scientific">Gordonia effusa NBRC 100432</name>
    <dbReference type="NCBI Taxonomy" id="1077974"/>
    <lineage>
        <taxon>Bacteria</taxon>
        <taxon>Bacillati</taxon>
        <taxon>Actinomycetota</taxon>
        <taxon>Actinomycetes</taxon>
        <taxon>Mycobacteriales</taxon>
        <taxon>Gordoniaceae</taxon>
        <taxon>Gordonia</taxon>
    </lineage>
</organism>
<comment type="caution">
    <text evidence="3">The sequence shown here is derived from an EMBL/GenBank/DDBJ whole genome shotgun (WGS) entry which is preliminary data.</text>
</comment>
<evidence type="ECO:0000256" key="1">
    <source>
        <dbReference type="SAM" id="MobiDB-lite"/>
    </source>
</evidence>
<dbReference type="eggNOG" id="ENOG5030JF5">
    <property type="taxonomic scope" value="Bacteria"/>
</dbReference>
<feature type="signal peptide" evidence="2">
    <location>
        <begin position="1"/>
        <end position="18"/>
    </location>
</feature>
<accession>H0R1L3</accession>
<gene>
    <name evidence="3" type="ORF">GOEFS_071_00080</name>
</gene>
<proteinExistence type="predicted"/>
<dbReference type="Proteomes" id="UP000035034">
    <property type="component" value="Unassembled WGS sequence"/>
</dbReference>
<dbReference type="EMBL" id="BAEH01000071">
    <property type="protein sequence ID" value="GAB18964.1"/>
    <property type="molecule type" value="Genomic_DNA"/>
</dbReference>
<evidence type="ECO:0000256" key="2">
    <source>
        <dbReference type="SAM" id="SignalP"/>
    </source>
</evidence>
<dbReference type="PROSITE" id="PS51257">
    <property type="entry name" value="PROKAR_LIPOPROTEIN"/>
    <property type="match status" value="1"/>
</dbReference>
<feature type="chain" id="PRO_5039440789" description="DUF306 domain-containing protein" evidence="2">
    <location>
        <begin position="19"/>
        <end position="142"/>
    </location>
</feature>
<dbReference type="AlphaFoldDB" id="H0R1L3"/>
<keyword evidence="2" id="KW-0732">Signal</keyword>
<reference evidence="3 4" key="1">
    <citation type="submission" date="2011-12" db="EMBL/GenBank/DDBJ databases">
        <title>Whole genome shotgun sequence of Gordonia effusa NBRC 100432.</title>
        <authorList>
            <person name="Yoshida I."/>
            <person name="Takarada H."/>
            <person name="Hosoyama A."/>
            <person name="Tsuchikane K."/>
            <person name="Katsumata H."/>
            <person name="Yamazaki S."/>
            <person name="Fujita N."/>
        </authorList>
    </citation>
    <scope>NUCLEOTIDE SEQUENCE [LARGE SCALE GENOMIC DNA]</scope>
    <source>
        <strain evidence="3 4">NBRC 100432</strain>
    </source>
</reference>
<keyword evidence="4" id="KW-1185">Reference proteome</keyword>
<dbReference type="STRING" id="1077974.GOEFS_071_00080"/>